<gene>
    <name evidence="1" type="ORF">AOC05_08320</name>
</gene>
<dbReference type="Proteomes" id="UP000062833">
    <property type="component" value="Chromosome"/>
</dbReference>
<evidence type="ECO:0000313" key="2">
    <source>
        <dbReference type="Proteomes" id="UP000062833"/>
    </source>
</evidence>
<organism evidence="1 2">
    <name type="scientific">Arthrobacter alpinus</name>
    <dbReference type="NCBI Taxonomy" id="656366"/>
    <lineage>
        <taxon>Bacteria</taxon>
        <taxon>Bacillati</taxon>
        <taxon>Actinomycetota</taxon>
        <taxon>Actinomycetes</taxon>
        <taxon>Micrococcales</taxon>
        <taxon>Micrococcaceae</taxon>
        <taxon>Arthrobacter</taxon>
    </lineage>
</organism>
<keyword evidence="2" id="KW-1185">Reference proteome</keyword>
<sequence>MGAALPAAGRYRVHAGLLLEGFAHEQAFAVLARGIVVRGFVELACLVASMNVEFPNAGTAEADRRLERIQGSWK</sequence>
<protein>
    <submittedName>
        <fullName evidence="1">Uncharacterized protein</fullName>
    </submittedName>
</protein>
<proteinExistence type="predicted"/>
<reference evidence="2" key="1">
    <citation type="submission" date="2015-09" db="EMBL/GenBank/DDBJ databases">
        <title>Complete genome of Arthrobacter alpinus strain R3.8.</title>
        <authorList>
            <person name="See-Too W.S."/>
            <person name="Chan K.G."/>
        </authorList>
    </citation>
    <scope>NUCLEOTIDE SEQUENCE [LARGE SCALE GENOMIC DNA]</scope>
    <source>
        <strain evidence="2">R3.8</strain>
    </source>
</reference>
<evidence type="ECO:0000313" key="1">
    <source>
        <dbReference type="EMBL" id="ALE92325.1"/>
    </source>
</evidence>
<dbReference type="AlphaFoldDB" id="A0A0M3UG20"/>
<dbReference type="KEGG" id="aaq:AOC05_08320"/>
<dbReference type="EMBL" id="CP012677">
    <property type="protein sequence ID" value="ALE92325.1"/>
    <property type="molecule type" value="Genomic_DNA"/>
</dbReference>
<accession>A0A0M3UG20</accession>
<name>A0A0M3UG20_9MICC</name>
<dbReference type="RefSeq" id="WP_062006825.1">
    <property type="nucleotide sequence ID" value="NZ_CP012677.1"/>
</dbReference>